<dbReference type="AlphaFoldDB" id="A0A1I5VIA9"/>
<dbReference type="OrthoDB" id="8441428at2"/>
<gene>
    <name evidence="2" type="ORF">SAMN04515674_109129</name>
</gene>
<accession>A0A1I5VIA9</accession>
<evidence type="ECO:0000313" key="3">
    <source>
        <dbReference type="Proteomes" id="UP000199306"/>
    </source>
</evidence>
<sequence>MKYFMTTAMAFLTGLSAAIAQELPKASIIKSVKTEKISIYTVVAPPEMFTNTTHIIELPNELIVVDGQFFAPYAQQVRKLTDSLQKPVTRFYISHDHPDHYIGFGDAFPNVPVYALEETKTGIEKAGQQVLEQRQKQFGNIIAKSLNKPSHVQKTGKEMIDGVAFIFEKSLNNEAAASLVIKIPEVKANILQDIVYNKTHLFISGNTDGWRKAIKKEESAKEYTLILPGHGKPTDRSIFQTDLKYLDFVDKTLAESKSKEEYKAKILAEYPDYGGDHLIDIYLAYYLKKDWDKK</sequence>
<dbReference type="Proteomes" id="UP000199306">
    <property type="component" value="Unassembled WGS sequence"/>
</dbReference>
<keyword evidence="3" id="KW-1185">Reference proteome</keyword>
<dbReference type="RefSeq" id="WP_092018154.1">
    <property type="nucleotide sequence ID" value="NZ_FOXH01000009.1"/>
</dbReference>
<dbReference type="STRING" id="1079859.SAMN04515674_109129"/>
<reference evidence="2 3" key="1">
    <citation type="submission" date="2016-10" db="EMBL/GenBank/DDBJ databases">
        <authorList>
            <person name="de Groot N.N."/>
        </authorList>
    </citation>
    <scope>NUCLEOTIDE SEQUENCE [LARGE SCALE GENOMIC DNA]</scope>
    <source>
        <strain evidence="3">E92,LMG 26720,CCM 7988</strain>
    </source>
</reference>
<name>A0A1I5VIA9_9BACT</name>
<feature type="chain" id="PRO_5011688075" evidence="1">
    <location>
        <begin position="21"/>
        <end position="294"/>
    </location>
</feature>
<evidence type="ECO:0000313" key="2">
    <source>
        <dbReference type="EMBL" id="SFQ07067.1"/>
    </source>
</evidence>
<organism evidence="2 3">
    <name type="scientific">Pseudarcicella hirudinis</name>
    <dbReference type="NCBI Taxonomy" id="1079859"/>
    <lineage>
        <taxon>Bacteria</taxon>
        <taxon>Pseudomonadati</taxon>
        <taxon>Bacteroidota</taxon>
        <taxon>Cytophagia</taxon>
        <taxon>Cytophagales</taxon>
        <taxon>Flectobacillaceae</taxon>
        <taxon>Pseudarcicella</taxon>
    </lineage>
</organism>
<dbReference type="Gene3D" id="3.60.15.10">
    <property type="entry name" value="Ribonuclease Z/Hydroxyacylglutathione hydrolase-like"/>
    <property type="match status" value="1"/>
</dbReference>
<proteinExistence type="predicted"/>
<dbReference type="SUPFAM" id="SSF56281">
    <property type="entry name" value="Metallo-hydrolase/oxidoreductase"/>
    <property type="match status" value="1"/>
</dbReference>
<protein>
    <submittedName>
        <fullName evidence="2">Glyoxylase, beta-lactamase superfamily II</fullName>
    </submittedName>
</protein>
<dbReference type="InterPro" id="IPR036866">
    <property type="entry name" value="RibonucZ/Hydroxyglut_hydro"/>
</dbReference>
<feature type="signal peptide" evidence="1">
    <location>
        <begin position="1"/>
        <end position="20"/>
    </location>
</feature>
<keyword evidence="1" id="KW-0732">Signal</keyword>
<evidence type="ECO:0000256" key="1">
    <source>
        <dbReference type="SAM" id="SignalP"/>
    </source>
</evidence>
<dbReference type="EMBL" id="FOXH01000009">
    <property type="protein sequence ID" value="SFQ07067.1"/>
    <property type="molecule type" value="Genomic_DNA"/>
</dbReference>